<organism evidence="4 5">
    <name type="scientific">Diaphorina citri</name>
    <name type="common">Asian citrus psyllid</name>
    <dbReference type="NCBI Taxonomy" id="121845"/>
    <lineage>
        <taxon>Eukaryota</taxon>
        <taxon>Metazoa</taxon>
        <taxon>Ecdysozoa</taxon>
        <taxon>Arthropoda</taxon>
        <taxon>Hexapoda</taxon>
        <taxon>Insecta</taxon>
        <taxon>Pterygota</taxon>
        <taxon>Neoptera</taxon>
        <taxon>Paraneoptera</taxon>
        <taxon>Hemiptera</taxon>
        <taxon>Sternorrhyncha</taxon>
        <taxon>Psylloidea</taxon>
        <taxon>Psyllidae</taxon>
        <taxon>Diaphorininae</taxon>
        <taxon>Diaphorina</taxon>
    </lineage>
</organism>
<evidence type="ECO:0000256" key="1">
    <source>
        <dbReference type="ARBA" id="ARBA00005771"/>
    </source>
</evidence>
<dbReference type="SUPFAM" id="SSF52540">
    <property type="entry name" value="P-loop containing nucleoside triphosphate hydrolases"/>
    <property type="match status" value="1"/>
</dbReference>
<gene>
    <name evidence="5 6" type="primary">LOC103519919</name>
</gene>
<comment type="similarity">
    <text evidence="1">Belongs to the sulfotransferase 1 family.</text>
</comment>
<dbReference type="RefSeq" id="XP_026687029.1">
    <property type="nucleotide sequence ID" value="XM_026831228.1"/>
</dbReference>
<proteinExistence type="inferred from homology"/>
<name>A0A3Q0JEY6_DIACI</name>
<dbReference type="InterPro" id="IPR027417">
    <property type="entry name" value="P-loop_NTPase"/>
</dbReference>
<keyword evidence="4" id="KW-1185">Reference proteome</keyword>
<keyword evidence="2" id="KW-0808">Transferase</keyword>
<dbReference type="InterPro" id="IPR000863">
    <property type="entry name" value="Sulfotransferase_dom"/>
</dbReference>
<dbReference type="GO" id="GO:0008146">
    <property type="term" value="F:sulfotransferase activity"/>
    <property type="evidence" value="ECO:0007669"/>
    <property type="project" value="InterPro"/>
</dbReference>
<evidence type="ECO:0000313" key="5">
    <source>
        <dbReference type="RefSeq" id="XP_026687026.1"/>
    </source>
</evidence>
<dbReference type="PANTHER" id="PTHR11783">
    <property type="entry name" value="SULFOTRANSFERASE SULT"/>
    <property type="match status" value="1"/>
</dbReference>
<accession>A0A3Q0JEY6</accession>
<dbReference type="KEGG" id="dci:103519919"/>
<evidence type="ECO:0000313" key="4">
    <source>
        <dbReference type="Proteomes" id="UP000079169"/>
    </source>
</evidence>
<dbReference type="Gene3D" id="3.40.50.300">
    <property type="entry name" value="P-loop containing nucleotide triphosphate hydrolases"/>
    <property type="match status" value="1"/>
</dbReference>
<dbReference type="GeneID" id="103519919"/>
<sequence length="343" mass="40138">MNNNITKFPYKVSPLDPKQNAQLRQHFKGESSHFVQVGPERYLFPSKYESDAEKIYNFPVRPDDVWVVTFPRSGTTWTQELVWLIANGLNYEEARTTPLTERFPFLEFNVFVDNVRLAEFRAENSGNLEHQEIIDSIATPQYEQLRECTGRRFIKTHIPLSLLPPDLMTSGAKVIYVARNPKDVAVSYFNLYKLFRTLDFTGDFDTFWNYFQNDLVGWAPYWNHVKEGWSHRDNPNVLFLFYEDMNKDLPSCIHRVSEFLSTPLTQDQIEQLAAYLDIKNFRANPSVNFDQLIRVGVCRAQSDGFIRQGKSGGWKSKFSSELNMQADKWIEENLRNTDIRFPE</sequence>
<reference evidence="5 6" key="1">
    <citation type="submission" date="2025-04" db="UniProtKB">
        <authorList>
            <consortium name="RefSeq"/>
        </authorList>
    </citation>
    <scope>IDENTIFICATION</scope>
</reference>
<dbReference type="Pfam" id="PF00685">
    <property type="entry name" value="Sulfotransfer_1"/>
    <property type="match status" value="1"/>
</dbReference>
<evidence type="ECO:0000259" key="3">
    <source>
        <dbReference type="Pfam" id="PF00685"/>
    </source>
</evidence>
<evidence type="ECO:0000256" key="2">
    <source>
        <dbReference type="ARBA" id="ARBA00022679"/>
    </source>
</evidence>
<feature type="domain" description="Sulfotransferase" evidence="3">
    <location>
        <begin position="62"/>
        <end position="337"/>
    </location>
</feature>
<protein>
    <submittedName>
        <fullName evidence="5">Sulfotransferase 4A1 isoform X1</fullName>
    </submittedName>
    <submittedName>
        <fullName evidence="6">Sulfotransferase 4A1 isoform X4</fullName>
    </submittedName>
</protein>
<dbReference type="RefSeq" id="XP_026687026.1">
    <property type="nucleotide sequence ID" value="XM_026831225.1"/>
</dbReference>
<dbReference type="AlphaFoldDB" id="A0A3Q0JEY6"/>
<dbReference type="Proteomes" id="UP000079169">
    <property type="component" value="Unplaced"/>
</dbReference>
<evidence type="ECO:0000313" key="6">
    <source>
        <dbReference type="RefSeq" id="XP_026687029.1"/>
    </source>
</evidence>